<dbReference type="RefSeq" id="WP_311423829.1">
    <property type="nucleotide sequence ID" value="NZ_JAVREH010000021.1"/>
</dbReference>
<evidence type="ECO:0000313" key="2">
    <source>
        <dbReference type="EMBL" id="MDT0262680.1"/>
    </source>
</evidence>
<dbReference type="EMBL" id="JAVREH010000021">
    <property type="protein sequence ID" value="MDT0262680.1"/>
    <property type="molecule type" value="Genomic_DNA"/>
</dbReference>
<feature type="domain" description="DUF7455" evidence="1">
    <location>
        <begin position="13"/>
        <end position="60"/>
    </location>
</feature>
<protein>
    <recommendedName>
        <fullName evidence="1">DUF7455 domain-containing protein</fullName>
    </recommendedName>
</protein>
<dbReference type="Proteomes" id="UP001183176">
    <property type="component" value="Unassembled WGS sequence"/>
</dbReference>
<gene>
    <name evidence="2" type="ORF">RM423_14890</name>
</gene>
<evidence type="ECO:0000313" key="3">
    <source>
        <dbReference type="Proteomes" id="UP001183176"/>
    </source>
</evidence>
<comment type="caution">
    <text evidence="2">The sequence shown here is derived from an EMBL/GenBank/DDBJ whole genome shotgun (WGS) entry which is preliminary data.</text>
</comment>
<sequence length="66" mass="6923">MATFAQEEHGYSLNATDRCDRCSARAAVGTLMPGGGILLWCAHHYDENEAALTAGGAVVVADGRKD</sequence>
<keyword evidence="3" id="KW-1185">Reference proteome</keyword>
<accession>A0ABU2JCH3</accession>
<organism evidence="2 3">
    <name type="scientific">Jatrophihabitans lederbergiae</name>
    <dbReference type="NCBI Taxonomy" id="3075547"/>
    <lineage>
        <taxon>Bacteria</taxon>
        <taxon>Bacillati</taxon>
        <taxon>Actinomycetota</taxon>
        <taxon>Actinomycetes</taxon>
        <taxon>Jatrophihabitantales</taxon>
        <taxon>Jatrophihabitantaceae</taxon>
        <taxon>Jatrophihabitans</taxon>
    </lineage>
</organism>
<evidence type="ECO:0000259" key="1">
    <source>
        <dbReference type="Pfam" id="PF24254"/>
    </source>
</evidence>
<proteinExistence type="predicted"/>
<name>A0ABU2JCH3_9ACTN</name>
<dbReference type="Pfam" id="PF24254">
    <property type="entry name" value="DUF7455"/>
    <property type="match status" value="1"/>
</dbReference>
<dbReference type="InterPro" id="IPR055878">
    <property type="entry name" value="DUF7455"/>
</dbReference>
<reference evidence="3" key="1">
    <citation type="submission" date="2023-07" db="EMBL/GenBank/DDBJ databases">
        <title>30 novel species of actinomycetes from the DSMZ collection.</title>
        <authorList>
            <person name="Nouioui I."/>
        </authorList>
    </citation>
    <scope>NUCLEOTIDE SEQUENCE [LARGE SCALE GENOMIC DNA]</scope>
    <source>
        <strain evidence="3">DSM 44399</strain>
    </source>
</reference>